<evidence type="ECO:0000313" key="4">
    <source>
        <dbReference type="EMBL" id="KAF8479131.1"/>
    </source>
</evidence>
<feature type="compositionally biased region" description="Pro residues" evidence="1">
    <location>
        <begin position="1"/>
        <end position="16"/>
    </location>
</feature>
<dbReference type="PANTHER" id="PTHR28094">
    <property type="entry name" value="MEIOTICALLY UP-REGULATED GENE 113 PROTEIN"/>
    <property type="match status" value="1"/>
</dbReference>
<evidence type="ECO:0000259" key="2">
    <source>
        <dbReference type="Pfam" id="PF10544"/>
    </source>
</evidence>
<dbReference type="Pfam" id="PF10544">
    <property type="entry name" value="T5orf172"/>
    <property type="match status" value="1"/>
</dbReference>
<dbReference type="EMBL" id="WHVB01000010">
    <property type="protein sequence ID" value="KAF8479131.1"/>
    <property type="molecule type" value="Genomic_DNA"/>
</dbReference>
<dbReference type="EMBL" id="WHVB01000092">
    <property type="protein sequence ID" value="KAF8462467.1"/>
    <property type="molecule type" value="Genomic_DNA"/>
</dbReference>
<dbReference type="InterPro" id="IPR018306">
    <property type="entry name" value="Phage_T5_Orf172_DNA-bd"/>
</dbReference>
<feature type="non-terminal residue" evidence="3">
    <location>
        <position position="306"/>
    </location>
</feature>
<comment type="caution">
    <text evidence="3">The sequence shown here is derived from an EMBL/GenBank/DDBJ whole genome shotgun (WGS) entry which is preliminary data.</text>
</comment>
<dbReference type="AlphaFoldDB" id="A0A9P5MP76"/>
<accession>A0A9P5MP76</accession>
<dbReference type="Proteomes" id="UP000759537">
    <property type="component" value="Unassembled WGS sequence"/>
</dbReference>
<dbReference type="PANTHER" id="PTHR28094:SF1">
    <property type="entry name" value="MEIOTICALLY UP-REGULATED GENE 113 PROTEIN"/>
    <property type="match status" value="1"/>
</dbReference>
<feature type="domain" description="Bacteriophage T5 Orf172 DNA-binding" evidence="2">
    <location>
        <begin position="145"/>
        <end position="234"/>
    </location>
</feature>
<keyword evidence="5" id="KW-1185">Reference proteome</keyword>
<reference evidence="3" key="1">
    <citation type="submission" date="2019-10" db="EMBL/GenBank/DDBJ databases">
        <authorList>
            <consortium name="DOE Joint Genome Institute"/>
            <person name="Kuo A."/>
            <person name="Miyauchi S."/>
            <person name="Kiss E."/>
            <person name="Drula E."/>
            <person name="Kohler A."/>
            <person name="Sanchez-Garcia M."/>
            <person name="Andreopoulos B."/>
            <person name="Barry K.W."/>
            <person name="Bonito G."/>
            <person name="Buee M."/>
            <person name="Carver A."/>
            <person name="Chen C."/>
            <person name="Cichocki N."/>
            <person name="Clum A."/>
            <person name="Culley D."/>
            <person name="Crous P.W."/>
            <person name="Fauchery L."/>
            <person name="Girlanda M."/>
            <person name="Hayes R."/>
            <person name="Keri Z."/>
            <person name="LaButti K."/>
            <person name="Lipzen A."/>
            <person name="Lombard V."/>
            <person name="Magnuson J."/>
            <person name="Maillard F."/>
            <person name="Morin E."/>
            <person name="Murat C."/>
            <person name="Nolan M."/>
            <person name="Ohm R."/>
            <person name="Pangilinan J."/>
            <person name="Pereira M."/>
            <person name="Perotto S."/>
            <person name="Peter M."/>
            <person name="Riley R."/>
            <person name="Sitrit Y."/>
            <person name="Stielow B."/>
            <person name="Szollosi G."/>
            <person name="Zifcakova L."/>
            <person name="Stursova M."/>
            <person name="Spatafora J.W."/>
            <person name="Tedersoo L."/>
            <person name="Vaario L.-M."/>
            <person name="Yamada A."/>
            <person name="Yan M."/>
            <person name="Wang P."/>
            <person name="Xu J."/>
            <person name="Bruns T."/>
            <person name="Baldrian P."/>
            <person name="Vilgalys R."/>
            <person name="Henrissat B."/>
            <person name="Grigoriev I.V."/>
            <person name="Hibbett D."/>
            <person name="Nagy L.G."/>
            <person name="Martin F.M."/>
        </authorList>
    </citation>
    <scope>NUCLEOTIDE SEQUENCE</scope>
    <source>
        <strain evidence="3">Prilba</strain>
    </source>
</reference>
<evidence type="ECO:0000256" key="1">
    <source>
        <dbReference type="SAM" id="MobiDB-lite"/>
    </source>
</evidence>
<organism evidence="3 5">
    <name type="scientific">Russula ochroleuca</name>
    <dbReference type="NCBI Taxonomy" id="152965"/>
    <lineage>
        <taxon>Eukaryota</taxon>
        <taxon>Fungi</taxon>
        <taxon>Dikarya</taxon>
        <taxon>Basidiomycota</taxon>
        <taxon>Agaricomycotina</taxon>
        <taxon>Agaricomycetes</taxon>
        <taxon>Russulales</taxon>
        <taxon>Russulaceae</taxon>
        <taxon>Russula</taxon>
    </lineage>
</organism>
<dbReference type="OrthoDB" id="2417614at2759"/>
<reference evidence="3" key="2">
    <citation type="journal article" date="2020" name="Nat. Commun.">
        <title>Large-scale genome sequencing of mycorrhizal fungi provides insights into the early evolution of symbiotic traits.</title>
        <authorList>
            <person name="Miyauchi S."/>
            <person name="Kiss E."/>
            <person name="Kuo A."/>
            <person name="Drula E."/>
            <person name="Kohler A."/>
            <person name="Sanchez-Garcia M."/>
            <person name="Morin E."/>
            <person name="Andreopoulos B."/>
            <person name="Barry K.W."/>
            <person name="Bonito G."/>
            <person name="Buee M."/>
            <person name="Carver A."/>
            <person name="Chen C."/>
            <person name="Cichocki N."/>
            <person name="Clum A."/>
            <person name="Culley D."/>
            <person name="Crous P.W."/>
            <person name="Fauchery L."/>
            <person name="Girlanda M."/>
            <person name="Hayes R.D."/>
            <person name="Keri Z."/>
            <person name="LaButti K."/>
            <person name="Lipzen A."/>
            <person name="Lombard V."/>
            <person name="Magnuson J."/>
            <person name="Maillard F."/>
            <person name="Murat C."/>
            <person name="Nolan M."/>
            <person name="Ohm R.A."/>
            <person name="Pangilinan J."/>
            <person name="Pereira M.F."/>
            <person name="Perotto S."/>
            <person name="Peter M."/>
            <person name="Pfister S."/>
            <person name="Riley R."/>
            <person name="Sitrit Y."/>
            <person name="Stielow J.B."/>
            <person name="Szollosi G."/>
            <person name="Zifcakova L."/>
            <person name="Stursova M."/>
            <person name="Spatafora J.W."/>
            <person name="Tedersoo L."/>
            <person name="Vaario L.M."/>
            <person name="Yamada A."/>
            <person name="Yan M."/>
            <person name="Wang P."/>
            <person name="Xu J."/>
            <person name="Bruns T."/>
            <person name="Baldrian P."/>
            <person name="Vilgalys R."/>
            <person name="Dunand C."/>
            <person name="Henrissat B."/>
            <person name="Grigoriev I.V."/>
            <person name="Hibbett D."/>
            <person name="Nagy L.G."/>
            <person name="Martin F.M."/>
        </authorList>
    </citation>
    <scope>NUCLEOTIDE SEQUENCE</scope>
    <source>
        <strain evidence="3">Prilba</strain>
    </source>
</reference>
<feature type="non-terminal residue" evidence="3">
    <location>
        <position position="1"/>
    </location>
</feature>
<feature type="region of interest" description="Disordered" evidence="1">
    <location>
        <begin position="1"/>
        <end position="59"/>
    </location>
</feature>
<dbReference type="InterPro" id="IPR053006">
    <property type="entry name" value="Meiosis_regulatory"/>
</dbReference>
<protein>
    <recommendedName>
        <fullName evidence="2">Bacteriophage T5 Orf172 DNA-binding domain-containing protein</fullName>
    </recommendedName>
</protein>
<evidence type="ECO:0000313" key="3">
    <source>
        <dbReference type="EMBL" id="KAF8462467.1"/>
    </source>
</evidence>
<evidence type="ECO:0000313" key="5">
    <source>
        <dbReference type="Proteomes" id="UP000759537"/>
    </source>
</evidence>
<proteinExistence type="predicted"/>
<name>A0A9P5MP76_9AGAM</name>
<gene>
    <name evidence="3" type="ORF">DFH94DRAFT_601471</name>
    <name evidence="4" type="ORF">DFH94DRAFT_605754</name>
</gene>
<sequence>VPRPVSEPLPPPPPPSSRGDHPRTPQPPKLQAPKLHRRAQSEPLSPVSDSASAVGGSRQCNGVTAAGKRCRKQVKVSDAQALAGGDAFCYVHGNKLGEVSGFYDRKTGQTFVKFEDWIPEYLQTATKNSLRVEMQKARASSDVEGYIYAFEILDPADKKTVHLKVGRATNLNRRMDQWGKQCGSKEQILRGFWPGGMDKAGVPMKGLVQAGPKGPWCHRVERLVHIELADMVECTPYLEDGYPNVNTNKEAKRRDVKRCPDCTCNTKHQEIFSFERVVEGRYQGKEWEEIVKPVIEKWGGFVEAYL</sequence>